<dbReference type="Proteomes" id="UP000563906">
    <property type="component" value="Unassembled WGS sequence"/>
</dbReference>
<dbReference type="RefSeq" id="WP_182123777.1">
    <property type="nucleotide sequence ID" value="NZ_JACGLS010000001.1"/>
</dbReference>
<evidence type="ECO:0000256" key="1">
    <source>
        <dbReference type="SAM" id="SignalP"/>
    </source>
</evidence>
<keyword evidence="1" id="KW-0732">Signal</keyword>
<gene>
    <name evidence="2" type="ORF">H3Z83_01855</name>
</gene>
<dbReference type="EMBL" id="JACGLS010000001">
    <property type="protein sequence ID" value="MBA6155272.1"/>
    <property type="molecule type" value="Genomic_DNA"/>
</dbReference>
<evidence type="ECO:0000313" key="3">
    <source>
        <dbReference type="Proteomes" id="UP000563906"/>
    </source>
</evidence>
<feature type="signal peptide" evidence="1">
    <location>
        <begin position="1"/>
        <end position="24"/>
    </location>
</feature>
<feature type="chain" id="PRO_5032983596" description="Antibiotic biosynthesis monooxygenase" evidence="1">
    <location>
        <begin position="25"/>
        <end position="275"/>
    </location>
</feature>
<evidence type="ECO:0008006" key="4">
    <source>
        <dbReference type="Google" id="ProtNLM"/>
    </source>
</evidence>
<reference evidence="2 3" key="1">
    <citation type="submission" date="2020-07" db="EMBL/GenBank/DDBJ databases">
        <title>Bacterium isolated from marine sediment.</title>
        <authorList>
            <person name="Shang D."/>
            <person name="Du Z.-J."/>
        </authorList>
    </citation>
    <scope>NUCLEOTIDE SEQUENCE [LARGE SCALE GENOMIC DNA]</scope>
    <source>
        <strain evidence="2 3">S7007</strain>
    </source>
</reference>
<protein>
    <recommendedName>
        <fullName evidence="4">Antibiotic biosynthesis monooxygenase</fullName>
    </recommendedName>
</protein>
<keyword evidence="3" id="KW-1185">Reference proteome</keyword>
<organism evidence="2 3">
    <name type="scientific">Tenacibaculum pelagium</name>
    <dbReference type="NCBI Taxonomy" id="2759527"/>
    <lineage>
        <taxon>Bacteria</taxon>
        <taxon>Pseudomonadati</taxon>
        <taxon>Bacteroidota</taxon>
        <taxon>Flavobacteriia</taxon>
        <taxon>Flavobacteriales</taxon>
        <taxon>Flavobacteriaceae</taxon>
        <taxon>Tenacibaculum</taxon>
    </lineage>
</organism>
<name>A0A839AJE9_9FLAO</name>
<dbReference type="AlphaFoldDB" id="A0A839AJE9"/>
<sequence>MKTVKIKLLIVVLLFLVSSSTSYSQDENKRPKYITVTTGHWNMDYENFDKDKWIAVEKEFLDNVTKKNEHLLGSFVYLHRYTPDNSEVIFVNAYDSWEAIDKANKRNGELVKAHWPDEAKRKAYFKKKDAYYSVNHSDEIYAPIGKAKQLKPEDANKELIWLVVKSHFAFPEDGSKEEFDSLTNEYVDNVIKKNDKVKGYFQHGHAWGSDKTEFLRVFAVESMEDLDQLGKTNGDLFKAYKSDETERKEFGKKMEKYFTPIHGDFIYTSVPELSK</sequence>
<proteinExistence type="predicted"/>
<accession>A0A839AJE9</accession>
<evidence type="ECO:0000313" key="2">
    <source>
        <dbReference type="EMBL" id="MBA6155272.1"/>
    </source>
</evidence>
<comment type="caution">
    <text evidence="2">The sequence shown here is derived from an EMBL/GenBank/DDBJ whole genome shotgun (WGS) entry which is preliminary data.</text>
</comment>